<dbReference type="HOGENOM" id="CLU_1484355_0_0_1"/>
<keyword evidence="2" id="KW-1185">Reference proteome</keyword>
<dbReference type="Proteomes" id="UP000007015">
    <property type="component" value="Chromosome 7"/>
</dbReference>
<gene>
    <name evidence="1" type="ORF">OsI_24912</name>
</gene>
<organism evidence="1 2">
    <name type="scientific">Oryza sativa subsp. indica</name>
    <name type="common">Rice</name>
    <dbReference type="NCBI Taxonomy" id="39946"/>
    <lineage>
        <taxon>Eukaryota</taxon>
        <taxon>Viridiplantae</taxon>
        <taxon>Streptophyta</taxon>
        <taxon>Embryophyta</taxon>
        <taxon>Tracheophyta</taxon>
        <taxon>Spermatophyta</taxon>
        <taxon>Magnoliopsida</taxon>
        <taxon>Liliopsida</taxon>
        <taxon>Poales</taxon>
        <taxon>Poaceae</taxon>
        <taxon>BOP clade</taxon>
        <taxon>Oryzoideae</taxon>
        <taxon>Oryzeae</taxon>
        <taxon>Oryzinae</taxon>
        <taxon>Oryza</taxon>
        <taxon>Oryza sativa</taxon>
    </lineage>
</organism>
<proteinExistence type="predicted"/>
<accession>B8B7B7</accession>
<sequence length="182" mass="19367">MRGGVISAAAGERRRAAARSPAGDGWGVIVCPDDNGGGGDRTAARIVAAVVFLINVHRSSDDMIDRSANQPGIDEIAEPIVRSSGERDQEMAATRQTTASCSLARPGGLRLIQGWVQAISIEWPELTKVELNPVRTQGLEEVKLDWWRNLLTTDGELKRRATLNVAPVQGGAGEGQARCSVG</sequence>
<name>B8B7B7_ORYSI</name>
<reference evidence="1 2" key="1">
    <citation type="journal article" date="2005" name="PLoS Biol.">
        <title>The genomes of Oryza sativa: a history of duplications.</title>
        <authorList>
            <person name="Yu J."/>
            <person name="Wang J."/>
            <person name="Lin W."/>
            <person name="Li S."/>
            <person name="Li H."/>
            <person name="Zhou J."/>
            <person name="Ni P."/>
            <person name="Dong W."/>
            <person name="Hu S."/>
            <person name="Zeng C."/>
            <person name="Zhang J."/>
            <person name="Zhang Y."/>
            <person name="Li R."/>
            <person name="Xu Z."/>
            <person name="Li S."/>
            <person name="Li X."/>
            <person name="Zheng H."/>
            <person name="Cong L."/>
            <person name="Lin L."/>
            <person name="Yin J."/>
            <person name="Geng J."/>
            <person name="Li G."/>
            <person name="Shi J."/>
            <person name="Liu J."/>
            <person name="Lv H."/>
            <person name="Li J."/>
            <person name="Wang J."/>
            <person name="Deng Y."/>
            <person name="Ran L."/>
            <person name="Shi X."/>
            <person name="Wang X."/>
            <person name="Wu Q."/>
            <person name="Li C."/>
            <person name="Ren X."/>
            <person name="Wang J."/>
            <person name="Wang X."/>
            <person name="Li D."/>
            <person name="Liu D."/>
            <person name="Zhang X."/>
            <person name="Ji Z."/>
            <person name="Zhao W."/>
            <person name="Sun Y."/>
            <person name="Zhang Z."/>
            <person name="Bao J."/>
            <person name="Han Y."/>
            <person name="Dong L."/>
            <person name="Ji J."/>
            <person name="Chen P."/>
            <person name="Wu S."/>
            <person name="Liu J."/>
            <person name="Xiao Y."/>
            <person name="Bu D."/>
            <person name="Tan J."/>
            <person name="Yang L."/>
            <person name="Ye C."/>
            <person name="Zhang J."/>
            <person name="Xu J."/>
            <person name="Zhou Y."/>
            <person name="Yu Y."/>
            <person name="Zhang B."/>
            <person name="Zhuang S."/>
            <person name="Wei H."/>
            <person name="Liu B."/>
            <person name="Lei M."/>
            <person name="Yu H."/>
            <person name="Li Y."/>
            <person name="Xu H."/>
            <person name="Wei S."/>
            <person name="He X."/>
            <person name="Fang L."/>
            <person name="Zhang Z."/>
            <person name="Zhang Y."/>
            <person name="Huang X."/>
            <person name="Su Z."/>
            <person name="Tong W."/>
            <person name="Li J."/>
            <person name="Tong Z."/>
            <person name="Li S."/>
            <person name="Ye J."/>
            <person name="Wang L."/>
            <person name="Fang L."/>
            <person name="Lei T."/>
            <person name="Chen C."/>
            <person name="Chen H."/>
            <person name="Xu Z."/>
            <person name="Li H."/>
            <person name="Huang H."/>
            <person name="Zhang F."/>
            <person name="Xu H."/>
            <person name="Li N."/>
            <person name="Zhao C."/>
            <person name="Li S."/>
            <person name="Dong L."/>
            <person name="Huang Y."/>
            <person name="Li L."/>
            <person name="Xi Y."/>
            <person name="Qi Q."/>
            <person name="Li W."/>
            <person name="Zhang B."/>
            <person name="Hu W."/>
            <person name="Zhang Y."/>
            <person name="Tian X."/>
            <person name="Jiao Y."/>
            <person name="Liang X."/>
            <person name="Jin J."/>
            <person name="Gao L."/>
            <person name="Zheng W."/>
            <person name="Hao B."/>
            <person name="Liu S."/>
            <person name="Wang W."/>
            <person name="Yuan L."/>
            <person name="Cao M."/>
            <person name="McDermott J."/>
            <person name="Samudrala R."/>
            <person name="Wang J."/>
            <person name="Wong G.K."/>
            <person name="Yang H."/>
        </authorList>
    </citation>
    <scope>NUCLEOTIDE SEQUENCE [LARGE SCALE GENOMIC DNA]</scope>
    <source>
        <strain evidence="2">cv. 93-11</strain>
    </source>
</reference>
<evidence type="ECO:0000313" key="1">
    <source>
        <dbReference type="EMBL" id="EEC81521.1"/>
    </source>
</evidence>
<dbReference type="Gramene" id="BGIOSGA025156-TA">
    <property type="protein sequence ID" value="BGIOSGA025156-PA"/>
    <property type="gene ID" value="BGIOSGA025156"/>
</dbReference>
<protein>
    <submittedName>
        <fullName evidence="1">Uncharacterized protein</fullName>
    </submittedName>
</protein>
<evidence type="ECO:0000313" key="2">
    <source>
        <dbReference type="Proteomes" id="UP000007015"/>
    </source>
</evidence>
<dbReference type="EMBL" id="CM000132">
    <property type="protein sequence ID" value="EEC81521.1"/>
    <property type="molecule type" value="Genomic_DNA"/>
</dbReference>
<dbReference type="AlphaFoldDB" id="B8B7B7"/>